<dbReference type="OrthoDB" id="27483at2759"/>
<dbReference type="Proteomes" id="UP000664169">
    <property type="component" value="Unassembled WGS sequence"/>
</dbReference>
<name>A0A8H3FAC1_9LECA</name>
<dbReference type="PANTHER" id="PTHR33099:SF7">
    <property type="entry name" value="MYND-TYPE DOMAIN-CONTAINING PROTEIN"/>
    <property type="match status" value="1"/>
</dbReference>
<accession>A0A8H3FAC1</accession>
<comment type="caution">
    <text evidence="1">The sequence shown here is derived from an EMBL/GenBank/DDBJ whole genome shotgun (WGS) entry which is preliminary data.</text>
</comment>
<evidence type="ECO:0000313" key="1">
    <source>
        <dbReference type="EMBL" id="CAF9920971.1"/>
    </source>
</evidence>
<dbReference type="PANTHER" id="PTHR33099">
    <property type="entry name" value="FE2OG DIOXYGENASE DOMAIN-CONTAINING PROTEIN"/>
    <property type="match status" value="1"/>
</dbReference>
<evidence type="ECO:0008006" key="3">
    <source>
        <dbReference type="Google" id="ProtNLM"/>
    </source>
</evidence>
<sequence>MSYDDSDEESSSSEGPEGEFKYDLHRFIENIKAAGSFSTFGVANEFMLPGLHVAGVGDISLPISESDARRMIAESKQAPFGKGNETVVDLSVRKTWELESVEFRNPKWQGFLDTLLLNVKDNLGVAADIQAEFYKLLIYEEGAMFKSHRDTEKVPGMFGTLVVCLPSSHQGGHVELRHGKNIEHYHTDKMSAFDISYLAWYCDVAHEIHPVSAGYRVVLTYNLTAKSDLVSANGLDEARAEFKKVLEPWRQFNNSFLMSTLSHPYSGLSLCNSFLKGHDARRVKFLDLYCKEDDQIVPLLAKMKLHAEILGDDSEDPEVREKLTVYDIRFTDGVSLTFEPSKSLIVPFSCVLEGNIWRHREPNKQYGGEYCGNSNASIEKEYHDAVVILVKASHLNSFLLGGNPSSIRTELYVDKLNKLLSIQSKSGLAKSLLAGIYSICATESDSYKGVAAVCAIYQQRADLFSQVASRLTSCFEEHSYRALGRLIDVDNAVVDLEDLSSIFTRSASVHDVWTNSRAFISGANAARSSITLLSFTRSVVLHVLKIASTVEKEDSTALKGILLELEGEKKAWKSFTLEAVKCFLERHADNASFATEFFLQSHNVDSPVTRSVVISTLPVICKGFDLKSIILPDIGYSSSINSHTMQTFLSMVRDHLNESIPLVLEKILSQAANLEAGHFWGLIRLLLKHDIAPSDFCQSLTTLYLTDAIGQEPSKPTDWARSAEEGKDVHCFTPTEDCKNCQAVKRFLLDPSLEKQTFSNEVVNSGSYGYQGCLEIAKQDDSGWLITKTDKYWKKKHSKWSEQLKEFRTAMTGVGEGILVRKLGGEKDKILNGECILHKPDDVSESGSPPAKRLKVSA</sequence>
<protein>
    <recommendedName>
        <fullName evidence="3">Prolyl 4-hydroxylase alpha subunit Fe(2+) 2OG dioxygenase domain-containing protein</fullName>
    </recommendedName>
</protein>
<keyword evidence="2" id="KW-1185">Reference proteome</keyword>
<reference evidence="1" key="1">
    <citation type="submission" date="2021-03" db="EMBL/GenBank/DDBJ databases">
        <authorList>
            <person name="Tagirdzhanova G."/>
        </authorList>
    </citation>
    <scope>NUCLEOTIDE SEQUENCE</scope>
</reference>
<organism evidence="1 2">
    <name type="scientific">Gomphillus americanus</name>
    <dbReference type="NCBI Taxonomy" id="1940652"/>
    <lineage>
        <taxon>Eukaryota</taxon>
        <taxon>Fungi</taxon>
        <taxon>Dikarya</taxon>
        <taxon>Ascomycota</taxon>
        <taxon>Pezizomycotina</taxon>
        <taxon>Lecanoromycetes</taxon>
        <taxon>OSLEUM clade</taxon>
        <taxon>Ostropomycetidae</taxon>
        <taxon>Ostropales</taxon>
        <taxon>Graphidaceae</taxon>
        <taxon>Gomphilloideae</taxon>
        <taxon>Gomphillus</taxon>
    </lineage>
</organism>
<dbReference type="EMBL" id="CAJPDQ010000016">
    <property type="protein sequence ID" value="CAF9920971.1"/>
    <property type="molecule type" value="Genomic_DNA"/>
</dbReference>
<proteinExistence type="predicted"/>
<gene>
    <name evidence="1" type="ORF">GOMPHAMPRED_002191</name>
</gene>
<dbReference type="Gene3D" id="2.60.120.620">
    <property type="entry name" value="q2cbj1_9rhob like domain"/>
    <property type="match status" value="1"/>
</dbReference>
<dbReference type="AlphaFoldDB" id="A0A8H3FAC1"/>
<evidence type="ECO:0000313" key="2">
    <source>
        <dbReference type="Proteomes" id="UP000664169"/>
    </source>
</evidence>